<dbReference type="InterPro" id="IPR050155">
    <property type="entry name" value="HAD-like_hydrolase_sf"/>
</dbReference>
<gene>
    <name evidence="2" type="ORF">JJQ90_16560</name>
</gene>
<dbReference type="GO" id="GO:0016787">
    <property type="term" value="F:hydrolase activity"/>
    <property type="evidence" value="ECO:0007669"/>
    <property type="project" value="UniProtKB-KW"/>
</dbReference>
<evidence type="ECO:0000313" key="2">
    <source>
        <dbReference type="EMBL" id="MBU8545336.1"/>
    </source>
</evidence>
<accession>A0ABS6HCX3</accession>
<evidence type="ECO:0000313" key="3">
    <source>
        <dbReference type="Proteomes" id="UP000689967"/>
    </source>
</evidence>
<sequence>MQPIAVFDLDGTLVDSAPDLHAALDRLMAQRDLPGFTRPEVVAMIGDGAKALVEKALAARGQAFDPAALDSFLVDYGAHAVVETAPFEGIRQVVESLAADGWRLAVCTNKPVVPAVTLLRELGLESAFATIGGGDTYPTRKPDPGHLLGTLRDAGGTPESAVMIGDHHNDMAAAQGAGVRAIFAGWGYGPRAMAGTAPIAERPSDLPALLAALRHG</sequence>
<reference evidence="2 3" key="1">
    <citation type="submission" date="2021-01" db="EMBL/GenBank/DDBJ databases">
        <title>Roseomonas sp. nov, a bacterium isolated from an oil production mixture in Yumen Oilfield.</title>
        <authorList>
            <person name="Wu D."/>
        </authorList>
    </citation>
    <scope>NUCLEOTIDE SEQUENCE [LARGE SCALE GENOMIC DNA]</scope>
    <source>
        <strain evidence="2 3">ROY-5-3</strain>
    </source>
</reference>
<dbReference type="RefSeq" id="WP_216877259.1">
    <property type="nucleotide sequence ID" value="NZ_JAERQM010000004.1"/>
</dbReference>
<comment type="caution">
    <text evidence="2">The sequence shown here is derived from an EMBL/GenBank/DDBJ whole genome shotgun (WGS) entry which is preliminary data.</text>
</comment>
<dbReference type="SFLD" id="SFLDS00003">
    <property type="entry name" value="Haloacid_Dehalogenase"/>
    <property type="match status" value="1"/>
</dbReference>
<dbReference type="NCBIfam" id="TIGR01549">
    <property type="entry name" value="HAD-SF-IA-v1"/>
    <property type="match status" value="1"/>
</dbReference>
<dbReference type="SFLD" id="SFLDG01129">
    <property type="entry name" value="C1.5:_HAD__Beta-PGM__Phosphata"/>
    <property type="match status" value="1"/>
</dbReference>
<comment type="similarity">
    <text evidence="1">Belongs to the HAD-like hydrolase superfamily. CbbY/CbbZ/Gph/YieH family.</text>
</comment>
<dbReference type="PANTHER" id="PTHR43434">
    <property type="entry name" value="PHOSPHOGLYCOLATE PHOSPHATASE"/>
    <property type="match status" value="1"/>
</dbReference>
<keyword evidence="3" id="KW-1185">Reference proteome</keyword>
<dbReference type="Proteomes" id="UP000689967">
    <property type="component" value="Unassembled WGS sequence"/>
</dbReference>
<dbReference type="Pfam" id="PF13419">
    <property type="entry name" value="HAD_2"/>
    <property type="match status" value="1"/>
</dbReference>
<dbReference type="PANTHER" id="PTHR43434:SF1">
    <property type="entry name" value="PHOSPHOGLYCOLATE PHOSPHATASE"/>
    <property type="match status" value="1"/>
</dbReference>
<organism evidence="2 3">
    <name type="scientific">Falsiroseomonas oleicola</name>
    <dbReference type="NCBI Taxonomy" id="2801474"/>
    <lineage>
        <taxon>Bacteria</taxon>
        <taxon>Pseudomonadati</taxon>
        <taxon>Pseudomonadota</taxon>
        <taxon>Alphaproteobacteria</taxon>
        <taxon>Acetobacterales</taxon>
        <taxon>Roseomonadaceae</taxon>
        <taxon>Falsiroseomonas</taxon>
    </lineage>
</organism>
<keyword evidence="2" id="KW-0378">Hydrolase</keyword>
<protein>
    <submittedName>
        <fullName evidence="2">HAD-IA family hydrolase</fullName>
    </submittedName>
</protein>
<dbReference type="EMBL" id="JAERQM010000004">
    <property type="protein sequence ID" value="MBU8545336.1"/>
    <property type="molecule type" value="Genomic_DNA"/>
</dbReference>
<dbReference type="InterPro" id="IPR006439">
    <property type="entry name" value="HAD-SF_hydro_IA"/>
</dbReference>
<proteinExistence type="inferred from homology"/>
<evidence type="ECO:0000256" key="1">
    <source>
        <dbReference type="ARBA" id="ARBA00006171"/>
    </source>
</evidence>
<name>A0ABS6HCX3_9PROT</name>
<dbReference type="InterPro" id="IPR041492">
    <property type="entry name" value="HAD_2"/>
</dbReference>